<name>A0A6D2JGV1_9BRAS</name>
<sequence length="95" mass="9949">MTTATLEGVMKTCSLREVSRTMVTTRTRRSTATTSCGGRAEKTLRRDAFSTTASHGRSSTAVNGSCGFTVGVGMSSRDGGGSLAILAAIHYKKIE</sequence>
<keyword evidence="2" id="KW-1185">Reference proteome</keyword>
<proteinExistence type="predicted"/>
<comment type="caution">
    <text evidence="1">The sequence shown here is derived from an EMBL/GenBank/DDBJ whole genome shotgun (WGS) entry which is preliminary data.</text>
</comment>
<protein>
    <submittedName>
        <fullName evidence="1">Uncharacterized protein</fullName>
    </submittedName>
</protein>
<accession>A0A6D2JGV1</accession>
<dbReference type="Proteomes" id="UP000467841">
    <property type="component" value="Unassembled WGS sequence"/>
</dbReference>
<reference evidence="1" key="1">
    <citation type="submission" date="2020-01" db="EMBL/GenBank/DDBJ databases">
        <authorList>
            <person name="Mishra B."/>
        </authorList>
    </citation>
    <scope>NUCLEOTIDE SEQUENCE [LARGE SCALE GENOMIC DNA]</scope>
</reference>
<evidence type="ECO:0000313" key="2">
    <source>
        <dbReference type="Proteomes" id="UP000467841"/>
    </source>
</evidence>
<gene>
    <name evidence="1" type="ORF">MERR_LOCUS29949</name>
</gene>
<dbReference type="AlphaFoldDB" id="A0A6D2JGV1"/>
<evidence type="ECO:0000313" key="1">
    <source>
        <dbReference type="EMBL" id="CAA7042714.1"/>
    </source>
</evidence>
<organism evidence="1 2">
    <name type="scientific">Microthlaspi erraticum</name>
    <dbReference type="NCBI Taxonomy" id="1685480"/>
    <lineage>
        <taxon>Eukaryota</taxon>
        <taxon>Viridiplantae</taxon>
        <taxon>Streptophyta</taxon>
        <taxon>Embryophyta</taxon>
        <taxon>Tracheophyta</taxon>
        <taxon>Spermatophyta</taxon>
        <taxon>Magnoliopsida</taxon>
        <taxon>eudicotyledons</taxon>
        <taxon>Gunneridae</taxon>
        <taxon>Pentapetalae</taxon>
        <taxon>rosids</taxon>
        <taxon>malvids</taxon>
        <taxon>Brassicales</taxon>
        <taxon>Brassicaceae</taxon>
        <taxon>Coluteocarpeae</taxon>
        <taxon>Microthlaspi</taxon>
    </lineage>
</organism>
<dbReference type="EMBL" id="CACVBM020001274">
    <property type="protein sequence ID" value="CAA7042714.1"/>
    <property type="molecule type" value="Genomic_DNA"/>
</dbReference>